<gene>
    <name evidence="6" type="primary">PWP1</name>
</gene>
<dbReference type="PANTHER" id="PTHR14091">
    <property type="entry name" value="PERIODIC TRYPTOPHAN PROTEIN 1"/>
    <property type="match status" value="1"/>
</dbReference>
<dbReference type="PANTHER" id="PTHR14091:SF0">
    <property type="entry name" value="PERIODIC TRYPTOPHAN PROTEIN 1 HOMOLOG"/>
    <property type="match status" value="1"/>
</dbReference>
<dbReference type="PROSITE" id="PS50082">
    <property type="entry name" value="WD_REPEATS_2"/>
    <property type="match status" value="3"/>
</dbReference>
<sequence length="516" mass="57364">MSDDEGILPKESINFIPCLKFVKRGIPKSIPEKVKLDPEDLAKIISNTRKALSDQGVEADASDEDSEENPPPEAPLNPISDDIAKEYDMDNYDDEDTKEGDPTLGIGDLVLHADPKEDPYLNQEINDEDSDAEDYEIKSTDNLILAGHVEGEAATLEVYVYNDKEGDLYVHHDLILPSLPLTMEWLSYEPGESTKGNLVAVGYMTPIIDVWDLDIVDCLEAAYSLGNKSSKKKKLKRVGHSDAVLSLSWNHHVEHILASGSVDQTVLLWDLNKGIIASKISAHMEKVQSLQWHPFESQSLATGACDQYVRIFDCRAQDSCKAWKVEGEVEKVLWNHFNPFTLFASTESGHIQMIDVRKDDAPIWTLHAHSDCINGISLSTQCPDCLVTVSSDKTLKVWDIPDNKPTCIHERNMKLGQLHCLDNCPDAPFLMAIGGDKNSNNFKVFDIRESSTTLQHFGSRKLVNPLGMSDWGFETANEAEVKEEEMETEAVTEDSTKSSVPKSGGAIGKFKKKSSE</sequence>
<dbReference type="PROSITE" id="PS00678">
    <property type="entry name" value="WD_REPEATS_1"/>
    <property type="match status" value="2"/>
</dbReference>
<dbReference type="InterPro" id="IPR015943">
    <property type="entry name" value="WD40/YVTN_repeat-like_dom_sf"/>
</dbReference>
<name>C1BVG9_LEPSM</name>
<keyword evidence="1" id="KW-0597">Phosphoprotein</keyword>
<dbReference type="SUPFAM" id="SSF50978">
    <property type="entry name" value="WD40 repeat-like"/>
    <property type="match status" value="1"/>
</dbReference>
<feature type="region of interest" description="Disordered" evidence="5">
    <location>
        <begin position="47"/>
        <end position="82"/>
    </location>
</feature>
<dbReference type="AlphaFoldDB" id="C1BVG9"/>
<evidence type="ECO:0000256" key="3">
    <source>
        <dbReference type="ARBA" id="ARBA00022737"/>
    </source>
</evidence>
<dbReference type="InterPro" id="IPR044285">
    <property type="entry name" value="PWP1"/>
</dbReference>
<dbReference type="EMBL" id="BT078598">
    <property type="protein sequence ID" value="ACO13022.1"/>
    <property type="molecule type" value="mRNA"/>
</dbReference>
<evidence type="ECO:0000256" key="5">
    <source>
        <dbReference type="SAM" id="MobiDB-lite"/>
    </source>
</evidence>
<reference evidence="6" key="1">
    <citation type="submission" date="2009-06" db="EMBL/GenBank/DDBJ databases">
        <title>Lepeophtheirus salmonis ESTs and full-length cDNAs.</title>
        <authorList>
            <person name="Yasuike M."/>
            <person name="von Schalburg K."/>
            <person name="Cooper G."/>
            <person name="Leong J."/>
            <person name="Jones S.R.M."/>
            <person name="Koop B.F."/>
        </authorList>
    </citation>
    <scope>NUCLEOTIDE SEQUENCE</scope>
    <source>
        <strain evidence="6">Pacific form</strain>
        <tissue evidence="6">Whole</tissue>
    </source>
</reference>
<feature type="compositionally biased region" description="Acidic residues" evidence="5">
    <location>
        <begin position="60"/>
        <end position="70"/>
    </location>
</feature>
<dbReference type="InterPro" id="IPR019775">
    <property type="entry name" value="WD40_repeat_CS"/>
</dbReference>
<dbReference type="Gene3D" id="2.130.10.10">
    <property type="entry name" value="YVTN repeat-like/Quinoprotein amine dehydrogenase"/>
    <property type="match status" value="1"/>
</dbReference>
<feature type="repeat" description="WD" evidence="4">
    <location>
        <begin position="366"/>
        <end position="408"/>
    </location>
</feature>
<evidence type="ECO:0000256" key="4">
    <source>
        <dbReference type="PROSITE-ProRule" id="PRU00221"/>
    </source>
</evidence>
<keyword evidence="2 4" id="KW-0853">WD repeat</keyword>
<dbReference type="GO" id="GO:0006364">
    <property type="term" value="P:rRNA processing"/>
    <property type="evidence" value="ECO:0007669"/>
    <property type="project" value="InterPro"/>
</dbReference>
<dbReference type="OrthoDB" id="10251381at2759"/>
<feature type="compositionally biased region" description="Acidic residues" evidence="5">
    <location>
        <begin position="481"/>
        <end position="492"/>
    </location>
</feature>
<dbReference type="GO" id="GO:0005634">
    <property type="term" value="C:nucleus"/>
    <property type="evidence" value="ECO:0007669"/>
    <property type="project" value="TreeGrafter"/>
</dbReference>
<proteinExistence type="evidence at transcript level"/>
<feature type="region of interest" description="Disordered" evidence="5">
    <location>
        <begin position="479"/>
        <end position="516"/>
    </location>
</feature>
<dbReference type="PROSITE" id="PS50294">
    <property type="entry name" value="WD_REPEATS_REGION"/>
    <property type="match status" value="2"/>
</dbReference>
<organism evidence="6">
    <name type="scientific">Lepeophtheirus salmonis</name>
    <name type="common">Salmon louse</name>
    <name type="synonym">Caligus salmonis</name>
    <dbReference type="NCBI Taxonomy" id="72036"/>
    <lineage>
        <taxon>Eukaryota</taxon>
        <taxon>Metazoa</taxon>
        <taxon>Ecdysozoa</taxon>
        <taxon>Arthropoda</taxon>
        <taxon>Crustacea</taxon>
        <taxon>Multicrustacea</taxon>
        <taxon>Hexanauplia</taxon>
        <taxon>Copepoda</taxon>
        <taxon>Siphonostomatoida</taxon>
        <taxon>Caligidae</taxon>
        <taxon>Lepeophtheirus</taxon>
    </lineage>
</organism>
<dbReference type="SMART" id="SM00320">
    <property type="entry name" value="WD40"/>
    <property type="match status" value="5"/>
</dbReference>
<keyword evidence="3" id="KW-0677">Repeat</keyword>
<dbReference type="Pfam" id="PF00400">
    <property type="entry name" value="WD40"/>
    <property type="match status" value="3"/>
</dbReference>
<feature type="repeat" description="WD" evidence="4">
    <location>
        <begin position="237"/>
        <end position="279"/>
    </location>
</feature>
<dbReference type="InterPro" id="IPR036322">
    <property type="entry name" value="WD40_repeat_dom_sf"/>
</dbReference>
<dbReference type="InterPro" id="IPR001680">
    <property type="entry name" value="WD40_rpt"/>
</dbReference>
<accession>C1BVG9</accession>
<dbReference type="PRINTS" id="PR00320">
    <property type="entry name" value="GPROTEINBRPT"/>
</dbReference>
<evidence type="ECO:0000313" key="6">
    <source>
        <dbReference type="EMBL" id="ACO13022.1"/>
    </source>
</evidence>
<evidence type="ECO:0000256" key="1">
    <source>
        <dbReference type="ARBA" id="ARBA00022553"/>
    </source>
</evidence>
<dbReference type="InterPro" id="IPR020472">
    <property type="entry name" value="WD40_PAC1"/>
</dbReference>
<evidence type="ECO:0000256" key="2">
    <source>
        <dbReference type="ARBA" id="ARBA00022574"/>
    </source>
</evidence>
<protein>
    <submittedName>
        <fullName evidence="6">Periodic tryptophan protein 1 homolog</fullName>
    </submittedName>
</protein>
<feature type="repeat" description="WD" evidence="4">
    <location>
        <begin position="280"/>
        <end position="313"/>
    </location>
</feature>